<gene>
    <name evidence="3" type="ORF">F0L16_21895</name>
</gene>
<protein>
    <recommendedName>
        <fullName evidence="2">Immunity protein 63 domain-containing protein</fullName>
    </recommendedName>
</protein>
<dbReference type="EMBL" id="VTUW01000146">
    <property type="protein sequence ID" value="KAA1170957.1"/>
    <property type="molecule type" value="Genomic_DNA"/>
</dbReference>
<dbReference type="Pfam" id="PF15599">
    <property type="entry name" value="Imm63"/>
    <property type="match status" value="1"/>
</dbReference>
<name>A0A5B0V8T7_9GAMM</name>
<accession>A0A5B0V8T7</accession>
<proteinExistence type="predicted"/>
<keyword evidence="1" id="KW-0472">Membrane</keyword>
<evidence type="ECO:0000259" key="2">
    <source>
        <dbReference type="Pfam" id="PF15599"/>
    </source>
</evidence>
<dbReference type="AlphaFoldDB" id="A0A5B0V8T7"/>
<reference evidence="3 4" key="1">
    <citation type="submission" date="2019-09" db="EMBL/GenBank/DDBJ databases">
        <title>Whole genome sequence of Photorhabdus heterorhabditis strain ETL (Enterobacteriales: Enterobacteriaceae) a bacterial symbiont of Heterorhabditis zealandica strain ETL (Rhabditida: Heterorhabditidae).</title>
        <authorList>
            <person name="Lulamba T.E."/>
            <person name="Serepa-Dlamini M.H."/>
        </authorList>
    </citation>
    <scope>NUCLEOTIDE SEQUENCE [LARGE SCALE GENOMIC DNA]</scope>
    <source>
        <strain evidence="3 4">ETL</strain>
    </source>
</reference>
<evidence type="ECO:0000256" key="1">
    <source>
        <dbReference type="SAM" id="Phobius"/>
    </source>
</evidence>
<dbReference type="RefSeq" id="WP_149617658.1">
    <property type="nucleotide sequence ID" value="NZ_CAWPFF010000053.1"/>
</dbReference>
<keyword evidence="1" id="KW-1133">Transmembrane helix</keyword>
<sequence>MLTTNEIQEKVWSLGAKINAPKSMLIVYSEPVGDGSGYIVIDNNQYHIIYSERGYEIFRQTTEDVNELLYWIMESVASQMASEYELKNRNDENKDRYIAAIGCIVIIIVMFILSMFFLP</sequence>
<feature type="transmembrane region" description="Helical" evidence="1">
    <location>
        <begin position="97"/>
        <end position="118"/>
    </location>
</feature>
<keyword evidence="1" id="KW-0812">Transmembrane</keyword>
<evidence type="ECO:0000313" key="4">
    <source>
        <dbReference type="Proteomes" id="UP000322184"/>
    </source>
</evidence>
<dbReference type="InterPro" id="IPR028952">
    <property type="entry name" value="Imm63"/>
</dbReference>
<comment type="caution">
    <text evidence="3">The sequence shown here is derived from an EMBL/GenBank/DDBJ whole genome shotgun (WGS) entry which is preliminary data.</text>
</comment>
<dbReference type="Proteomes" id="UP000322184">
    <property type="component" value="Unassembled WGS sequence"/>
</dbReference>
<evidence type="ECO:0000313" key="3">
    <source>
        <dbReference type="EMBL" id="KAA1170957.1"/>
    </source>
</evidence>
<organism evidence="3 4">
    <name type="scientific">Photorhabdus heterorhabditis</name>
    <dbReference type="NCBI Taxonomy" id="880156"/>
    <lineage>
        <taxon>Bacteria</taxon>
        <taxon>Pseudomonadati</taxon>
        <taxon>Pseudomonadota</taxon>
        <taxon>Gammaproteobacteria</taxon>
        <taxon>Enterobacterales</taxon>
        <taxon>Morganellaceae</taxon>
        <taxon>Photorhabdus</taxon>
    </lineage>
</organism>
<feature type="domain" description="Immunity protein 63" evidence="2">
    <location>
        <begin position="43"/>
        <end position="99"/>
    </location>
</feature>